<organism evidence="2 3">
    <name type="scientific">Chelatococcus sambhunathii</name>
    <dbReference type="NCBI Taxonomy" id="363953"/>
    <lineage>
        <taxon>Bacteria</taxon>
        <taxon>Pseudomonadati</taxon>
        <taxon>Pseudomonadota</taxon>
        <taxon>Alphaproteobacteria</taxon>
        <taxon>Hyphomicrobiales</taxon>
        <taxon>Chelatococcaceae</taxon>
        <taxon>Chelatococcus</taxon>
    </lineage>
</organism>
<gene>
    <name evidence="2" type="ORF">Ga0061061_1174</name>
</gene>
<evidence type="ECO:0008006" key="4">
    <source>
        <dbReference type="Google" id="ProtNLM"/>
    </source>
</evidence>
<name>A0ABM9UE81_9HYPH</name>
<comment type="caution">
    <text evidence="2">The sequence shown here is derived from an EMBL/GenBank/DDBJ whole genome shotgun (WGS) entry which is preliminary data.</text>
</comment>
<dbReference type="RefSeq" id="WP_141659726.1">
    <property type="nucleotide sequence ID" value="NZ_CYHC01000017.1"/>
</dbReference>
<feature type="region of interest" description="Disordered" evidence="1">
    <location>
        <begin position="240"/>
        <end position="317"/>
    </location>
</feature>
<evidence type="ECO:0000313" key="3">
    <source>
        <dbReference type="Proteomes" id="UP000182178"/>
    </source>
</evidence>
<dbReference type="EMBL" id="CYHC01000017">
    <property type="protein sequence ID" value="CUA90940.1"/>
    <property type="molecule type" value="Genomic_DNA"/>
</dbReference>
<proteinExistence type="predicted"/>
<evidence type="ECO:0000256" key="1">
    <source>
        <dbReference type="SAM" id="MobiDB-lite"/>
    </source>
</evidence>
<keyword evidence="3" id="KW-1185">Reference proteome</keyword>
<reference evidence="2 3" key="1">
    <citation type="submission" date="2015-08" db="EMBL/GenBank/DDBJ databases">
        <authorList>
            <person name="Varghese N."/>
        </authorList>
    </citation>
    <scope>NUCLEOTIDE SEQUENCE [LARGE SCALE GENOMIC DNA]</scope>
    <source>
        <strain evidence="2 3">DSM 18167</strain>
    </source>
</reference>
<evidence type="ECO:0000313" key="2">
    <source>
        <dbReference type="EMBL" id="CUA90940.1"/>
    </source>
</evidence>
<sequence>MATELTPEELQQAEALRQGFLEMEEKDPSWMERVSATAGAVASDVGTGLKEAVPQAVRGAQEGLNAMSDATFSVADWLNKNVIDLDKLVLGREAPNENALRFSDGAMPAEPESVTGTIVNDVTQFLVGMGVAGRALKAVGVTRAVTAPGAVGQGMLKGAIADATAFDPHEERLSNLLEQYPRLSNSVTQYLAADPEDGEAEGRLKNALEGLVLGGLVESLFHGIRAIKLKRSGNLKGAEEALDEMERSGEAAGVKVDEAPLRDGPEGGEQLDLNLEGGGPRPDSPRETFGDQQGDVKPGDMAADVPPKKPTKDAPAFKPAKKLVEVDDAKLREIAGASISEKAWGQGRNISGIRTDLMETAEDINATMSALRVVYREEAAKAIGGNADNVRSWKNVERNADSLADLIGDDPRLLLQRMQAIHKETFHADAELKLYRDMLVTVNDRLVQIAEVVGDPLGGTGKYASRAEAYADFAKHYELMANMQLMYKGIQTNFARTMNAMKLTAEARKGVLPDNVDGLFAGGEREIVKAAKKILANGENVKGNLQITRGGFVNKMLSSVNEYWINSILSGPKTHVVNITSNAINAAFIPTERLIAGALHFDSPQGRAEFIEGALQFAGYAASFKDAVQLAYKALKTGESILDPARGTVEHAPAISNLNYGISDPALSMAINGLGNVVRLPSRFLTAEDEFFKQLTYRSAIRAQAWREAATNGMWRDPKAMAEHVTKRLDEAVEGNGNAKNADALALARETTFTQDLAAATHSGGRTLGQTLQGAAAAHPGLRLIMPFVRTPTNIMRQVWNHTPGLNLLRKQYADDIMGANGFRAKARAQAQMLTGGLLWGAAVANVMEGNITGGGPADPDIRKALEATGWRPYSIRTTDEEGNVHYTSYARFDPFGMFFGLAADYAEAAGAWPEQDLEERATMVVTALAKNLNNKSYLSGLVNALGAMSEPGRKAENFFKGIAGGFVPTALQQVAGDPHMREARSVVDAMRRKMPGYAEDLDPQRNILGEKQYIPPALGPDWISPVTQTVHAPGAQPLTDEWKRTPQSDVYDELARQMMLHNSAIKVSPDKLDGVDLTQYRSPVTGYTASDRYRELTGTVEINGKTLKETLADFFASPAYKTGLSDGDFDRNGSRIDQIRVIVQAFREAAKAELRQEIPQLHYDLMEAQRQGALIKLPQDQRSSR</sequence>
<dbReference type="Proteomes" id="UP000182178">
    <property type="component" value="Unassembled WGS sequence"/>
</dbReference>
<protein>
    <recommendedName>
        <fullName evidence="4">Large polyvalent protein associated domain-containing protein</fullName>
    </recommendedName>
</protein>
<feature type="compositionally biased region" description="Basic and acidic residues" evidence="1">
    <location>
        <begin position="244"/>
        <end position="265"/>
    </location>
</feature>
<accession>A0ABM9UE81</accession>